<dbReference type="AlphaFoldDB" id="A0A420XLJ9"/>
<dbReference type="Proteomes" id="UP000281955">
    <property type="component" value="Unassembled WGS sequence"/>
</dbReference>
<evidence type="ECO:0000313" key="3">
    <source>
        <dbReference type="Proteomes" id="UP000281955"/>
    </source>
</evidence>
<dbReference type="InParanoid" id="A0A420XLJ9"/>
<organism evidence="2 3">
    <name type="scientific">Motilibacter peucedani</name>
    <dbReference type="NCBI Taxonomy" id="598650"/>
    <lineage>
        <taxon>Bacteria</taxon>
        <taxon>Bacillati</taxon>
        <taxon>Actinomycetota</taxon>
        <taxon>Actinomycetes</taxon>
        <taxon>Motilibacterales</taxon>
        <taxon>Motilibacteraceae</taxon>
        <taxon>Motilibacter</taxon>
    </lineage>
</organism>
<evidence type="ECO:0000256" key="1">
    <source>
        <dbReference type="SAM" id="MobiDB-lite"/>
    </source>
</evidence>
<feature type="region of interest" description="Disordered" evidence="1">
    <location>
        <begin position="1"/>
        <end position="70"/>
    </location>
</feature>
<dbReference type="InterPro" id="IPR021527">
    <property type="entry name" value="DUF2795"/>
</dbReference>
<dbReference type="RefSeq" id="WP_121194458.1">
    <property type="nucleotide sequence ID" value="NZ_RBWV01000014.1"/>
</dbReference>
<dbReference type="OrthoDB" id="5519961at2"/>
<reference evidence="2 3" key="1">
    <citation type="submission" date="2018-10" db="EMBL/GenBank/DDBJ databases">
        <title>Genomic Encyclopedia of Archaeal and Bacterial Type Strains, Phase II (KMG-II): from individual species to whole genera.</title>
        <authorList>
            <person name="Goeker M."/>
        </authorList>
    </citation>
    <scope>NUCLEOTIDE SEQUENCE [LARGE SCALE GENOMIC DNA]</scope>
    <source>
        <strain evidence="2 3">RP-AC37</strain>
    </source>
</reference>
<feature type="compositionally biased region" description="Basic and acidic residues" evidence="1">
    <location>
        <begin position="1"/>
        <end position="17"/>
    </location>
</feature>
<sequence length="137" mass="14732">MSIERGSDKHGAMRDDALAGEVEGLVRSGHSTHAEEWRDPEPSGEDQRGTGVAPDEALTGGVPDGITPDEVEQRSTLAQYLGKEVWPAAAADLRALAEERSAPDSVLAQLRRLPDGQDYENVEQVWQALGGGRESRS</sequence>
<dbReference type="Pfam" id="PF11387">
    <property type="entry name" value="DUF2795"/>
    <property type="match status" value="1"/>
</dbReference>
<comment type="caution">
    <text evidence="2">The sequence shown here is derived from an EMBL/GenBank/DDBJ whole genome shotgun (WGS) entry which is preliminary data.</text>
</comment>
<feature type="compositionally biased region" description="Basic and acidic residues" evidence="1">
    <location>
        <begin position="32"/>
        <end position="48"/>
    </location>
</feature>
<dbReference type="EMBL" id="RBWV01000014">
    <property type="protein sequence ID" value="RKS71385.1"/>
    <property type="molecule type" value="Genomic_DNA"/>
</dbReference>
<gene>
    <name evidence="2" type="ORF">CLV35_3182</name>
</gene>
<proteinExistence type="predicted"/>
<name>A0A420XLJ9_9ACTN</name>
<protein>
    <submittedName>
        <fullName evidence="2">Uncharacterized protein DUF2795</fullName>
    </submittedName>
</protein>
<accession>A0A420XLJ9</accession>
<keyword evidence="3" id="KW-1185">Reference proteome</keyword>
<evidence type="ECO:0000313" key="2">
    <source>
        <dbReference type="EMBL" id="RKS71385.1"/>
    </source>
</evidence>